<dbReference type="InterPro" id="IPR007461">
    <property type="entry name" value="Ysc84_actin-binding"/>
</dbReference>
<proteinExistence type="predicted"/>
<keyword evidence="4" id="KW-1185">Reference proteome</keyword>
<gene>
    <name evidence="3" type="primary">SH3YL1</name>
</gene>
<dbReference type="Pfam" id="PF04366">
    <property type="entry name" value="Ysc84"/>
    <property type="match status" value="1"/>
</dbReference>
<feature type="region of interest" description="Disordered" evidence="1">
    <location>
        <begin position="302"/>
        <end position="394"/>
    </location>
</feature>
<dbReference type="GeneTree" id="ENSGT00510000048137"/>
<evidence type="ECO:0000259" key="2">
    <source>
        <dbReference type="Pfam" id="PF04366"/>
    </source>
</evidence>
<evidence type="ECO:0000313" key="3">
    <source>
        <dbReference type="Ensembl" id="ENSFALP00000017564.1"/>
    </source>
</evidence>
<dbReference type="GO" id="GO:0019902">
    <property type="term" value="F:phosphatase binding"/>
    <property type="evidence" value="ECO:0007669"/>
    <property type="project" value="Ensembl"/>
</dbReference>
<reference evidence="3" key="2">
    <citation type="submission" date="2025-08" db="UniProtKB">
        <authorList>
            <consortium name="Ensembl"/>
        </authorList>
    </citation>
    <scope>IDENTIFICATION</scope>
</reference>
<evidence type="ECO:0000256" key="1">
    <source>
        <dbReference type="SAM" id="MobiDB-lite"/>
    </source>
</evidence>
<feature type="compositionally biased region" description="Gly residues" evidence="1">
    <location>
        <begin position="1"/>
        <end position="11"/>
    </location>
</feature>
<sequence length="394" mass="41602">GGGGGGGGGLPAGAPGRGAVRAARERPCLAPLTQAHEQHRLRLPRRHLRSEDLAAVAQPAPRFTAPAVIGVCGTRLFRGGRRERSAEVNNPIPSNLKSEAKKAAKILREFTEITSRNGPDKIIPPHVIAKAKGLAVLSVIKAGFLVTARGGSGIVLARLPNGAWSAPSAIGIAGLGGGFEIGIEVSDLVIILNHERAVEAFAKGGNLTLGGNLTVAIGPLGRNLEGDVALRSSAAVYTYCKSRGLFAGVSLEGTCLIERKETNRKFYGQDIRASAILLGDVPFPAQADDLYEILASFTEVYENEEQRNNPGKSVNDRPARPPSRPEPPKPAVRPTPPAKKNTNKLYPELPSDYASVDNSRSDPVEVTALYSFEGQQPGGSLTSRESSLGRARRS</sequence>
<dbReference type="PANTHER" id="PTHR15629">
    <property type="entry name" value="SH3YL1 PROTEIN"/>
    <property type="match status" value="1"/>
</dbReference>
<accession>A0A803V4A8</accession>
<feature type="domain" description="Ysc84 actin-binding" evidence="2">
    <location>
        <begin position="174"/>
        <end position="296"/>
    </location>
</feature>
<name>A0A803V4A8_FICAL</name>
<dbReference type="GO" id="GO:0032587">
    <property type="term" value="C:ruffle membrane"/>
    <property type="evidence" value="ECO:0007669"/>
    <property type="project" value="Ensembl"/>
</dbReference>
<dbReference type="PANTHER" id="PTHR15629:SF2">
    <property type="entry name" value="SH3 DOMAIN-CONTAINING YSC84-LIKE PROTEIN 1"/>
    <property type="match status" value="1"/>
</dbReference>
<dbReference type="GO" id="GO:0035091">
    <property type="term" value="F:phosphatidylinositol binding"/>
    <property type="evidence" value="ECO:0007669"/>
    <property type="project" value="Ensembl"/>
</dbReference>
<feature type="compositionally biased region" description="Pro residues" evidence="1">
    <location>
        <begin position="320"/>
        <end position="337"/>
    </location>
</feature>
<dbReference type="InterPro" id="IPR033643">
    <property type="entry name" value="SYLF_SH3YL1-like"/>
</dbReference>
<feature type="region of interest" description="Disordered" evidence="1">
    <location>
        <begin position="1"/>
        <end position="23"/>
    </location>
</feature>
<dbReference type="GO" id="GO:0006661">
    <property type="term" value="P:phosphatidylinositol biosynthetic process"/>
    <property type="evidence" value="ECO:0007669"/>
    <property type="project" value="Ensembl"/>
</dbReference>
<dbReference type="Ensembl" id="ENSFALT00000036555.1">
    <property type="protein sequence ID" value="ENSFALP00000017564.1"/>
    <property type="gene ID" value="ENSFALG00000001993.2"/>
</dbReference>
<evidence type="ECO:0000313" key="4">
    <source>
        <dbReference type="Proteomes" id="UP000016665"/>
    </source>
</evidence>
<reference evidence="3" key="3">
    <citation type="submission" date="2025-09" db="UniProtKB">
        <authorList>
            <consortium name="Ensembl"/>
        </authorList>
    </citation>
    <scope>IDENTIFICATION</scope>
</reference>
<dbReference type="InterPro" id="IPR051702">
    <property type="entry name" value="SH3_domain_YSC84-like"/>
</dbReference>
<dbReference type="GO" id="GO:1900027">
    <property type="term" value="P:regulation of ruffle assembly"/>
    <property type="evidence" value="ECO:0007669"/>
    <property type="project" value="Ensembl"/>
</dbReference>
<feature type="compositionally biased region" description="Low complexity" evidence="1">
    <location>
        <begin position="12"/>
        <end position="21"/>
    </location>
</feature>
<organism evidence="3 4">
    <name type="scientific">Ficedula albicollis</name>
    <name type="common">Collared flycatcher</name>
    <name type="synonym">Muscicapa albicollis</name>
    <dbReference type="NCBI Taxonomy" id="59894"/>
    <lineage>
        <taxon>Eukaryota</taxon>
        <taxon>Metazoa</taxon>
        <taxon>Chordata</taxon>
        <taxon>Craniata</taxon>
        <taxon>Vertebrata</taxon>
        <taxon>Euteleostomi</taxon>
        <taxon>Archelosauria</taxon>
        <taxon>Archosauria</taxon>
        <taxon>Dinosauria</taxon>
        <taxon>Saurischia</taxon>
        <taxon>Theropoda</taxon>
        <taxon>Coelurosauria</taxon>
        <taxon>Aves</taxon>
        <taxon>Neognathae</taxon>
        <taxon>Neoaves</taxon>
        <taxon>Telluraves</taxon>
        <taxon>Australaves</taxon>
        <taxon>Passeriformes</taxon>
        <taxon>Muscicapidae</taxon>
        <taxon>Ficedula</taxon>
    </lineage>
</organism>
<dbReference type="AlphaFoldDB" id="A0A803V4A8"/>
<dbReference type="Proteomes" id="UP000016665">
    <property type="component" value="Chromosome 3"/>
</dbReference>
<protein>
    <submittedName>
        <fullName evidence="3">SH3 and SYLF domain containing 1</fullName>
    </submittedName>
</protein>
<reference evidence="3 4" key="1">
    <citation type="journal article" date="2012" name="Nature">
        <title>The genomic landscape of species divergence in Ficedula flycatchers.</title>
        <authorList>
            <person name="Ellegren H."/>
            <person name="Smeds L."/>
            <person name="Burri R."/>
            <person name="Olason P.I."/>
            <person name="Backstrom N."/>
            <person name="Kawakami T."/>
            <person name="Kunstner A."/>
            <person name="Makinen H."/>
            <person name="Nadachowska-Brzyska K."/>
            <person name="Qvarnstrom A."/>
            <person name="Uebbing S."/>
            <person name="Wolf J.B."/>
        </authorList>
    </citation>
    <scope>NUCLEOTIDE SEQUENCE [LARGE SCALE GENOMIC DNA]</scope>
</reference>
<dbReference type="CDD" id="cd11525">
    <property type="entry name" value="SYLF_SH3YL1_like"/>
    <property type="match status" value="1"/>
</dbReference>